<accession>A0ABY0HIV3</accession>
<gene>
    <name evidence="2" type="ORF">DL762_000560</name>
</gene>
<dbReference type="EMBL" id="QJNS01000010">
    <property type="protein sequence ID" value="RYO94464.1"/>
    <property type="molecule type" value="Genomic_DNA"/>
</dbReference>
<organism evidence="2 3">
    <name type="scientific">Monosporascus cannonballus</name>
    <dbReference type="NCBI Taxonomy" id="155416"/>
    <lineage>
        <taxon>Eukaryota</taxon>
        <taxon>Fungi</taxon>
        <taxon>Dikarya</taxon>
        <taxon>Ascomycota</taxon>
        <taxon>Pezizomycotina</taxon>
        <taxon>Sordariomycetes</taxon>
        <taxon>Xylariomycetidae</taxon>
        <taxon>Xylariales</taxon>
        <taxon>Xylariales incertae sedis</taxon>
        <taxon>Monosporascus</taxon>
    </lineage>
</organism>
<sequence>MAHKRAHGTAPDTDHPPASGIAFNKRLVGQGNAQRKEDLRREFERREGAPRPLTDREKSLEGVSVKFQYVLIGVVLPDGYTAASGGGRVPPATFDQFREDEHKVLNPCAKAVRVGVPVSPESKASKDSSLSQQNKVNAYALIDERGGLHRPTPLAADNENVFYYPEWMEGTGNMTDARKRLVRIKVNIRRWRGADDKAGEGIDDYPQAASTGDRSLSKIKPRDPLPTHPARSITAQLCKNLAMRIDTGDPIWDDTFPWYVDADGRLEDVRSHGSDVLEKVVLGMDEVTGDEARTAARLLSERSGQFSRGETELAVDPKSVLLLSRVLRRDGITPVDRHLVHSFLVNFFVELEEAANEEDEDQPSPPSPTEDDVRRAIDKARRRARMADHPPLRAFLPSRPWDGWKEQWGPAINEQPLSGLLGELPQSADINTTKSISDDICQVINQQNDLVVSQFLELLRERVADYQELCRALGAEEKGEDHDSDEDDDSTEDYDDNEGEGDDGNGLVDTDNNGAGDVNMGGMDDA</sequence>
<feature type="region of interest" description="Disordered" evidence="1">
    <location>
        <begin position="196"/>
        <end position="229"/>
    </location>
</feature>
<evidence type="ECO:0000313" key="3">
    <source>
        <dbReference type="Proteomes" id="UP000294003"/>
    </source>
</evidence>
<feature type="region of interest" description="Disordered" evidence="1">
    <location>
        <begin position="1"/>
        <end position="57"/>
    </location>
</feature>
<comment type="caution">
    <text evidence="2">The sequence shown here is derived from an EMBL/GenBank/DDBJ whole genome shotgun (WGS) entry which is preliminary data.</text>
</comment>
<evidence type="ECO:0000256" key="1">
    <source>
        <dbReference type="SAM" id="MobiDB-lite"/>
    </source>
</evidence>
<protein>
    <submittedName>
        <fullName evidence="2">Uncharacterized protein</fullName>
    </submittedName>
</protein>
<reference evidence="2 3" key="1">
    <citation type="submission" date="2018-06" db="EMBL/GenBank/DDBJ databases">
        <title>Complete Genomes of Monosporascus.</title>
        <authorList>
            <person name="Robinson A.J."/>
            <person name="Natvig D.O."/>
        </authorList>
    </citation>
    <scope>NUCLEOTIDE SEQUENCE [LARGE SCALE GENOMIC DNA]</scope>
    <source>
        <strain evidence="2 3">CBS 609.92</strain>
    </source>
</reference>
<name>A0ABY0HIV3_9PEZI</name>
<evidence type="ECO:0000313" key="2">
    <source>
        <dbReference type="EMBL" id="RYO94464.1"/>
    </source>
</evidence>
<feature type="compositionally biased region" description="Basic and acidic residues" evidence="1">
    <location>
        <begin position="34"/>
        <end position="57"/>
    </location>
</feature>
<proteinExistence type="predicted"/>
<keyword evidence="3" id="KW-1185">Reference proteome</keyword>
<feature type="region of interest" description="Disordered" evidence="1">
    <location>
        <begin position="474"/>
        <end position="526"/>
    </location>
</feature>
<feature type="compositionally biased region" description="Acidic residues" evidence="1">
    <location>
        <begin position="482"/>
        <end position="503"/>
    </location>
</feature>
<dbReference type="Proteomes" id="UP000294003">
    <property type="component" value="Unassembled WGS sequence"/>
</dbReference>